<dbReference type="EMBL" id="LLXL01003608">
    <property type="protein sequence ID" value="PKK58425.1"/>
    <property type="molecule type" value="Genomic_DNA"/>
</dbReference>
<sequence length="200" mass="23670">MLIADPEKVGYPPQSILSVHVAYVSNREIDQAIDYARRHSGQCLGRTGQINGHDVYLWSCENGAHQWEYPLKYIMKKFEWYPLCRHIQERTCRYIFEDLLGKKFPSCRPNFLHKMQLDGYNEELRLGFEFHGKQYYSLNSMFHRRGQIDLDEQKIRNQKKRNICKEQGICLIEVPYTADLFPYIKYTLIEKGFLSNSSSS</sequence>
<dbReference type="Proteomes" id="UP000233469">
    <property type="component" value="Unassembled WGS sequence"/>
</dbReference>
<protein>
    <submittedName>
        <fullName evidence="1">Uncharacterized protein</fullName>
    </submittedName>
</protein>
<accession>A0A2N1M9W2</accession>
<name>A0A2N1M9W2_9GLOM</name>
<dbReference type="AlphaFoldDB" id="A0A2N1M9W2"/>
<dbReference type="VEuPathDB" id="FungiDB:RhiirA1_401069"/>
<reference evidence="1 2" key="2">
    <citation type="submission" date="2017-10" db="EMBL/GenBank/DDBJ databases">
        <title>Extensive intraspecific genome diversity in a model arbuscular mycorrhizal fungus.</title>
        <authorList>
            <person name="Chen E.C.H."/>
            <person name="Morin E."/>
            <person name="Baudet D."/>
            <person name="Noel J."/>
            <person name="Ndikumana S."/>
            <person name="Charron P."/>
            <person name="St-Onge C."/>
            <person name="Giorgi J."/>
            <person name="Grigoriev I.V."/>
            <person name="Roux C."/>
            <person name="Martin F.M."/>
            <person name="Corradi N."/>
        </authorList>
    </citation>
    <scope>NUCLEOTIDE SEQUENCE [LARGE SCALE GENOMIC DNA]</scope>
    <source>
        <strain evidence="1 2">C2</strain>
    </source>
</reference>
<dbReference type="Gene3D" id="3.40.960.10">
    <property type="entry name" value="VSR Endonuclease"/>
    <property type="match status" value="1"/>
</dbReference>
<comment type="caution">
    <text evidence="1">The sequence shown here is derived from an EMBL/GenBank/DDBJ whole genome shotgun (WGS) entry which is preliminary data.</text>
</comment>
<evidence type="ECO:0000313" key="2">
    <source>
        <dbReference type="Proteomes" id="UP000233469"/>
    </source>
</evidence>
<dbReference type="CDD" id="cd00161">
    <property type="entry name" value="beta-trefoil_Ricin-like"/>
    <property type="match status" value="1"/>
</dbReference>
<gene>
    <name evidence="1" type="ORF">RhiirC2_796326</name>
</gene>
<reference evidence="1 2" key="1">
    <citation type="submission" date="2016-04" db="EMBL/GenBank/DDBJ databases">
        <title>Genome analyses suggest a sexual origin of heterokaryosis in a supposedly ancient asexual fungus.</title>
        <authorList>
            <person name="Ropars J."/>
            <person name="Sedzielewska K."/>
            <person name="Noel J."/>
            <person name="Charron P."/>
            <person name="Farinelli L."/>
            <person name="Marton T."/>
            <person name="Kruger M."/>
            <person name="Pelin A."/>
            <person name="Brachmann A."/>
            <person name="Corradi N."/>
        </authorList>
    </citation>
    <scope>NUCLEOTIDE SEQUENCE [LARGE SCALE GENOMIC DNA]</scope>
    <source>
        <strain evidence="1 2">C2</strain>
    </source>
</reference>
<evidence type="ECO:0000313" key="1">
    <source>
        <dbReference type="EMBL" id="PKK58425.1"/>
    </source>
</evidence>
<organism evidence="1 2">
    <name type="scientific">Rhizophagus irregularis</name>
    <dbReference type="NCBI Taxonomy" id="588596"/>
    <lineage>
        <taxon>Eukaryota</taxon>
        <taxon>Fungi</taxon>
        <taxon>Fungi incertae sedis</taxon>
        <taxon>Mucoromycota</taxon>
        <taxon>Glomeromycotina</taxon>
        <taxon>Glomeromycetes</taxon>
        <taxon>Glomerales</taxon>
        <taxon>Glomeraceae</taxon>
        <taxon>Rhizophagus</taxon>
    </lineage>
</organism>
<proteinExistence type="predicted"/>